<keyword evidence="1" id="KW-0472">Membrane</keyword>
<gene>
    <name evidence="4" type="ORF">IAB99_07710</name>
</gene>
<accession>A0A9D9I7W0</accession>
<evidence type="ECO:0000256" key="1">
    <source>
        <dbReference type="SAM" id="Phobius"/>
    </source>
</evidence>
<comment type="caution">
    <text evidence="4">The sequence shown here is derived from an EMBL/GenBank/DDBJ whole genome shotgun (WGS) entry which is preliminary data.</text>
</comment>
<dbReference type="PANTHER" id="PTHR30273">
    <property type="entry name" value="PERIPLASMIC SIGNAL SENSOR AND SIGMA FACTOR ACTIVATOR FECR-RELATED"/>
    <property type="match status" value="1"/>
</dbReference>
<dbReference type="Gene3D" id="2.60.120.1440">
    <property type="match status" value="1"/>
</dbReference>
<organism evidence="4 5">
    <name type="scientific">Candidatus Cryptobacteroides faecipullorum</name>
    <dbReference type="NCBI Taxonomy" id="2840764"/>
    <lineage>
        <taxon>Bacteria</taxon>
        <taxon>Pseudomonadati</taxon>
        <taxon>Bacteroidota</taxon>
        <taxon>Bacteroidia</taxon>
        <taxon>Bacteroidales</taxon>
        <taxon>Candidatus Cryptobacteroides</taxon>
    </lineage>
</organism>
<dbReference type="AlphaFoldDB" id="A0A9D9I7W0"/>
<reference evidence="4" key="1">
    <citation type="submission" date="2020-10" db="EMBL/GenBank/DDBJ databases">
        <authorList>
            <person name="Gilroy R."/>
        </authorList>
    </citation>
    <scope>NUCLEOTIDE SEQUENCE</scope>
    <source>
        <strain evidence="4">B1-15692</strain>
    </source>
</reference>
<protein>
    <submittedName>
        <fullName evidence="4">FecR domain-containing protein</fullName>
    </submittedName>
</protein>
<dbReference type="InterPro" id="IPR006860">
    <property type="entry name" value="FecR"/>
</dbReference>
<name>A0A9D9I7W0_9BACT</name>
<dbReference type="Pfam" id="PF16344">
    <property type="entry name" value="FecR_C"/>
    <property type="match status" value="1"/>
</dbReference>
<feature type="domain" description="Protein FecR C-terminal" evidence="3">
    <location>
        <begin position="253"/>
        <end position="317"/>
    </location>
</feature>
<feature type="transmembrane region" description="Helical" evidence="1">
    <location>
        <begin position="71"/>
        <end position="91"/>
    </location>
</feature>
<reference evidence="4" key="2">
    <citation type="journal article" date="2021" name="PeerJ">
        <title>Extensive microbial diversity within the chicken gut microbiome revealed by metagenomics and culture.</title>
        <authorList>
            <person name="Gilroy R."/>
            <person name="Ravi A."/>
            <person name="Getino M."/>
            <person name="Pursley I."/>
            <person name="Horton D.L."/>
            <person name="Alikhan N.F."/>
            <person name="Baker D."/>
            <person name="Gharbi K."/>
            <person name="Hall N."/>
            <person name="Watson M."/>
            <person name="Adriaenssens E.M."/>
            <person name="Foster-Nyarko E."/>
            <person name="Jarju S."/>
            <person name="Secka A."/>
            <person name="Antonio M."/>
            <person name="Oren A."/>
            <person name="Chaudhuri R.R."/>
            <person name="La Ragione R."/>
            <person name="Hildebrand F."/>
            <person name="Pallen M.J."/>
        </authorList>
    </citation>
    <scope>NUCLEOTIDE SEQUENCE</scope>
    <source>
        <strain evidence="4">B1-15692</strain>
    </source>
</reference>
<dbReference type="PANTHER" id="PTHR30273:SF2">
    <property type="entry name" value="PROTEIN FECR"/>
    <property type="match status" value="1"/>
</dbReference>
<keyword evidence="1" id="KW-1133">Transmembrane helix</keyword>
<keyword evidence="1" id="KW-0812">Transmembrane</keyword>
<dbReference type="InterPro" id="IPR012373">
    <property type="entry name" value="Ferrdict_sens_TM"/>
</dbReference>
<dbReference type="Pfam" id="PF04773">
    <property type="entry name" value="FecR"/>
    <property type="match status" value="1"/>
</dbReference>
<evidence type="ECO:0000259" key="3">
    <source>
        <dbReference type="Pfam" id="PF16344"/>
    </source>
</evidence>
<dbReference type="InterPro" id="IPR032508">
    <property type="entry name" value="FecR_C"/>
</dbReference>
<sequence>METYLLIKYLKCSTTPEEEARVKEWLADDPDGSHAKQYSDAHFLYEGMIIHGEERKQASGHAGKSTVIRRIIVAAASVAAVVLLAGGVGLATRNYTMDRLSAKVETVYVPAGKSMQLTLEDGTRMWLNSGTEIEYPAVFSRKSRDVKIYSGEVLFDVAKDTRRPFNVDTYASVISVLGTRFNVAVDEAGQDFSAALLRGSIKVVNKLSSGEEYILKANQMVKMKDEHLYVERIENPGAVECWTEGLIDIVGIPFDQLMKKFEMAYDVDIVIDRDAVPEIRYTRGKFRISEGIEHALSMLELVSDFTYEYDRQTNTIVIR</sequence>
<proteinExistence type="predicted"/>
<dbReference type="Proteomes" id="UP000823660">
    <property type="component" value="Unassembled WGS sequence"/>
</dbReference>
<dbReference type="EMBL" id="JADIMH010000045">
    <property type="protein sequence ID" value="MBO8467633.1"/>
    <property type="molecule type" value="Genomic_DNA"/>
</dbReference>
<dbReference type="Gene3D" id="3.55.50.30">
    <property type="match status" value="1"/>
</dbReference>
<evidence type="ECO:0000259" key="2">
    <source>
        <dbReference type="Pfam" id="PF04773"/>
    </source>
</evidence>
<evidence type="ECO:0000313" key="4">
    <source>
        <dbReference type="EMBL" id="MBO8467633.1"/>
    </source>
</evidence>
<dbReference type="GO" id="GO:0016989">
    <property type="term" value="F:sigma factor antagonist activity"/>
    <property type="evidence" value="ECO:0007669"/>
    <property type="project" value="TreeGrafter"/>
</dbReference>
<evidence type="ECO:0000313" key="5">
    <source>
        <dbReference type="Proteomes" id="UP000823660"/>
    </source>
</evidence>
<dbReference type="PIRSF" id="PIRSF018266">
    <property type="entry name" value="FecR"/>
    <property type="match status" value="1"/>
</dbReference>
<feature type="domain" description="FecR protein" evidence="2">
    <location>
        <begin position="106"/>
        <end position="202"/>
    </location>
</feature>